<feature type="transmembrane region" description="Helical" evidence="1">
    <location>
        <begin position="7"/>
        <end position="31"/>
    </location>
</feature>
<evidence type="ECO:0000256" key="1">
    <source>
        <dbReference type="SAM" id="Phobius"/>
    </source>
</evidence>
<sequence length="85" mass="9506">MDWFIIFALSLEPLTFWTAWYVIGLLFIGLVEYRNIRAGFDYTSSDLAGNLLAATLGPLSVAVFLSVWAFRSGSKCKVLIKGRRA</sequence>
<keyword evidence="1" id="KW-0472">Membrane</keyword>
<keyword evidence="1" id="KW-0812">Transmembrane</keyword>
<reference evidence="2" key="1">
    <citation type="submission" date="2021-09" db="EMBL/GenBank/DDBJ databases">
        <title>Network and meta-omics reveal the key degrader and cooperation patterns in an efficient 1,4-dioxane-degrading microbial community.</title>
        <authorList>
            <person name="Dai C."/>
        </authorList>
    </citation>
    <scope>NUCLEOTIDE SEQUENCE</scope>
    <source>
        <strain evidence="2">ZM13</strain>
    </source>
</reference>
<evidence type="ECO:0000313" key="3">
    <source>
        <dbReference type="Proteomes" id="UP000831684"/>
    </source>
</evidence>
<dbReference type="Proteomes" id="UP000831684">
    <property type="component" value="Chromosome"/>
</dbReference>
<feature type="transmembrane region" description="Helical" evidence="1">
    <location>
        <begin position="51"/>
        <end position="70"/>
    </location>
</feature>
<dbReference type="EMBL" id="CP083239">
    <property type="protein sequence ID" value="UOK71731.1"/>
    <property type="molecule type" value="Genomic_DNA"/>
</dbReference>
<dbReference type="AlphaFoldDB" id="A0A9E6ZWK6"/>
<protein>
    <submittedName>
        <fullName evidence="2">Uncharacterized protein</fullName>
    </submittedName>
</protein>
<dbReference type="RefSeq" id="WP_244379136.1">
    <property type="nucleotide sequence ID" value="NZ_CP083239.1"/>
</dbReference>
<proteinExistence type="predicted"/>
<name>A0A9E6ZWK6_9HYPH</name>
<evidence type="ECO:0000313" key="2">
    <source>
        <dbReference type="EMBL" id="UOK71731.1"/>
    </source>
</evidence>
<dbReference type="KEGG" id="apol:K9D25_03110"/>
<keyword evidence="1" id="KW-1133">Transmembrane helix</keyword>
<gene>
    <name evidence="2" type="ORF">K9D25_03110</name>
</gene>
<accession>A0A9E6ZWK6</accession>
<organism evidence="2 3">
    <name type="scientific">Ancylobacter polymorphus</name>
    <dbReference type="NCBI Taxonomy" id="223390"/>
    <lineage>
        <taxon>Bacteria</taxon>
        <taxon>Pseudomonadati</taxon>
        <taxon>Pseudomonadota</taxon>
        <taxon>Alphaproteobacteria</taxon>
        <taxon>Hyphomicrobiales</taxon>
        <taxon>Xanthobacteraceae</taxon>
        <taxon>Ancylobacter</taxon>
    </lineage>
</organism>